<feature type="domain" description="C2H2-type" evidence="9">
    <location>
        <begin position="117"/>
        <end position="144"/>
    </location>
</feature>
<dbReference type="PANTHER" id="PTHR24399">
    <property type="entry name" value="ZINC FINGER AND BTB DOMAIN-CONTAINING"/>
    <property type="match status" value="1"/>
</dbReference>
<keyword evidence="3" id="KW-0677">Repeat</keyword>
<evidence type="ECO:0000256" key="1">
    <source>
        <dbReference type="ARBA" id="ARBA00004123"/>
    </source>
</evidence>
<dbReference type="InterPro" id="IPR036236">
    <property type="entry name" value="Znf_C2H2_sf"/>
</dbReference>
<keyword evidence="11" id="KW-1185">Reference proteome</keyword>
<dbReference type="AlphaFoldDB" id="A0A087U610"/>
<keyword evidence="4" id="KW-0862">Zinc</keyword>
<protein>
    <submittedName>
        <fullName evidence="10">Zinc finger protein 39</fullName>
    </submittedName>
</protein>
<dbReference type="GO" id="GO:0008270">
    <property type="term" value="F:zinc ion binding"/>
    <property type="evidence" value="ECO:0007669"/>
    <property type="project" value="UniProtKB-KW"/>
</dbReference>
<dbReference type="EMBL" id="KK118363">
    <property type="protein sequence ID" value="KFM72799.1"/>
    <property type="molecule type" value="Genomic_DNA"/>
</dbReference>
<gene>
    <name evidence="10" type="ORF">X975_26186</name>
</gene>
<evidence type="ECO:0000259" key="9">
    <source>
        <dbReference type="PROSITE" id="PS50157"/>
    </source>
</evidence>
<dbReference type="GO" id="GO:0001227">
    <property type="term" value="F:DNA-binding transcription repressor activity, RNA polymerase II-specific"/>
    <property type="evidence" value="ECO:0007669"/>
    <property type="project" value="TreeGrafter"/>
</dbReference>
<dbReference type="Proteomes" id="UP000054359">
    <property type="component" value="Unassembled WGS sequence"/>
</dbReference>
<comment type="subcellular location">
    <subcellularLocation>
        <location evidence="1">Nucleus</location>
    </subcellularLocation>
</comment>
<sequence length="908" mass="104530">MKMVGKIQNCKDFSLCRHEKNFISLKRSNCDVCNEQFLDRELLANHILTHIGAPPYCSICKAVFITPWQLHNHLLIDHKVSSKIELLSGNPQCDDCMLYHGPELAFHYAHHIKQMSYNCEICNLSFCNEKDIIIHSHLHKPDGEMNCEVCGKTFQEKLKCLLHVVTHNNHVLFQHFPNCALEFSNSLSFIRNTENILNSSDDNLLGIDSECQDHLLSLEWFDEQCLDNSSQFGGHHNEDVEQFQKTGLCDMENFDKNSKNQRFPSVGNFTWRQSKVSVKEVWVILHKLPDCIYNTYSCNNYIYIDNLKFVKTSNCYTSDTISGKSCCAVRDFPHVCGSEKDVLSTLNQEEDISDQNLNMEEYSVFSTDFDLSDSPDSVLADLLSEESSIFLKPYSDEMFPDYGFKITKAVKVKVYIPKSLWSCDQKKNFSSLLKEYDLYVLNNGLKFVSLHICETAKPNTKLHKLVCIKGKTGLRFLIPDCSKKPCVKLHRLCDNILNLYMNNHPIIFKKDVVVQETLNNTDQLGDCSGVVEFNLDSHARVIDNNYLKSNNFVIEDDHENYKSVQSCESNTNILSHCDQVKLRDVSVKLHKLSDDILTFHCKSVLAAEGENDNFINLCEKNNDRGDHQKSEDKEKIKSSIKKSEKKKNTVCKGISNKPQKKKVCKKLLHKKCTLLEKYMKSFLFSRCMKNFLLNFKYAELADTVKILKNRRKKTRSNEEFVSFVRRLINSANRSKKKVSRFIPEKNFQSSIPKKDEIMCFSPEFKSFNVQGVQEMMENPCTSKTISTGNPSDSSGIQNEIIDVSEVHKINNSFDHCSEGCPTNMEEIQNNDAKKNVENMLEAKKVLDDSVHIRSETGDLEDHTKECITNISNLKKVSECRAMINIVRAALKRRQNKFQKKNYQEKKKN</sequence>
<dbReference type="STRING" id="407821.A0A087U610"/>
<dbReference type="InterPro" id="IPR013087">
    <property type="entry name" value="Znf_C2H2_type"/>
</dbReference>
<proteinExistence type="predicted"/>
<dbReference type="SMART" id="SM00355">
    <property type="entry name" value="ZnF_C2H2"/>
    <property type="match status" value="4"/>
</dbReference>
<feature type="domain" description="C2H2-type" evidence="9">
    <location>
        <begin position="28"/>
        <end position="55"/>
    </location>
</feature>
<feature type="non-terminal residue" evidence="10">
    <location>
        <position position="908"/>
    </location>
</feature>
<keyword evidence="6" id="KW-0804">Transcription</keyword>
<name>A0A087U610_STEMI</name>
<evidence type="ECO:0000256" key="8">
    <source>
        <dbReference type="PROSITE-ProRule" id="PRU00042"/>
    </source>
</evidence>
<evidence type="ECO:0000256" key="2">
    <source>
        <dbReference type="ARBA" id="ARBA00022723"/>
    </source>
</evidence>
<dbReference type="PANTHER" id="PTHR24399:SF23">
    <property type="entry name" value="C2H2-TYPE DOMAIN-CONTAINING PROTEIN"/>
    <property type="match status" value="1"/>
</dbReference>
<dbReference type="GO" id="GO:0005654">
    <property type="term" value="C:nucleoplasm"/>
    <property type="evidence" value="ECO:0007669"/>
    <property type="project" value="TreeGrafter"/>
</dbReference>
<dbReference type="PROSITE" id="PS00028">
    <property type="entry name" value="ZINC_FINGER_C2H2_1"/>
    <property type="match status" value="3"/>
</dbReference>
<evidence type="ECO:0000256" key="6">
    <source>
        <dbReference type="ARBA" id="ARBA00023163"/>
    </source>
</evidence>
<evidence type="ECO:0000313" key="11">
    <source>
        <dbReference type="Proteomes" id="UP000054359"/>
    </source>
</evidence>
<dbReference type="PROSITE" id="PS50157">
    <property type="entry name" value="ZINC_FINGER_C2H2_2"/>
    <property type="match status" value="3"/>
</dbReference>
<keyword evidence="8" id="KW-0863">Zinc-finger</keyword>
<dbReference type="GO" id="GO:0000978">
    <property type="term" value="F:RNA polymerase II cis-regulatory region sequence-specific DNA binding"/>
    <property type="evidence" value="ECO:0007669"/>
    <property type="project" value="TreeGrafter"/>
</dbReference>
<dbReference type="Gene3D" id="3.30.160.60">
    <property type="entry name" value="Classic Zinc Finger"/>
    <property type="match status" value="2"/>
</dbReference>
<organism evidence="10 11">
    <name type="scientific">Stegodyphus mimosarum</name>
    <name type="common">African social velvet spider</name>
    <dbReference type="NCBI Taxonomy" id="407821"/>
    <lineage>
        <taxon>Eukaryota</taxon>
        <taxon>Metazoa</taxon>
        <taxon>Ecdysozoa</taxon>
        <taxon>Arthropoda</taxon>
        <taxon>Chelicerata</taxon>
        <taxon>Arachnida</taxon>
        <taxon>Araneae</taxon>
        <taxon>Araneomorphae</taxon>
        <taxon>Entelegynae</taxon>
        <taxon>Eresoidea</taxon>
        <taxon>Eresidae</taxon>
        <taxon>Stegodyphus</taxon>
    </lineage>
</organism>
<keyword evidence="5" id="KW-0805">Transcription regulation</keyword>
<feature type="domain" description="C2H2-type" evidence="9">
    <location>
        <begin position="145"/>
        <end position="172"/>
    </location>
</feature>
<evidence type="ECO:0000256" key="4">
    <source>
        <dbReference type="ARBA" id="ARBA00022833"/>
    </source>
</evidence>
<keyword evidence="2" id="KW-0479">Metal-binding</keyword>
<evidence type="ECO:0000256" key="7">
    <source>
        <dbReference type="ARBA" id="ARBA00023242"/>
    </source>
</evidence>
<dbReference type="SUPFAM" id="SSF57667">
    <property type="entry name" value="beta-beta-alpha zinc fingers"/>
    <property type="match status" value="2"/>
</dbReference>
<evidence type="ECO:0000313" key="10">
    <source>
        <dbReference type="EMBL" id="KFM72799.1"/>
    </source>
</evidence>
<accession>A0A087U610</accession>
<evidence type="ECO:0000256" key="3">
    <source>
        <dbReference type="ARBA" id="ARBA00022737"/>
    </source>
</evidence>
<evidence type="ECO:0000256" key="5">
    <source>
        <dbReference type="ARBA" id="ARBA00023015"/>
    </source>
</evidence>
<reference evidence="10 11" key="1">
    <citation type="submission" date="2013-11" db="EMBL/GenBank/DDBJ databases">
        <title>Genome sequencing of Stegodyphus mimosarum.</title>
        <authorList>
            <person name="Bechsgaard J."/>
        </authorList>
    </citation>
    <scope>NUCLEOTIDE SEQUENCE [LARGE SCALE GENOMIC DNA]</scope>
</reference>
<dbReference type="OrthoDB" id="6430911at2759"/>
<keyword evidence="7" id="KW-0539">Nucleus</keyword>